<proteinExistence type="inferred from homology"/>
<gene>
    <name evidence="4" type="ORF">KMZ93_12740</name>
</gene>
<organism evidence="4 5">
    <name type="scientific">Bradyrhizobium sediminis</name>
    <dbReference type="NCBI Taxonomy" id="2840469"/>
    <lineage>
        <taxon>Bacteria</taxon>
        <taxon>Pseudomonadati</taxon>
        <taxon>Pseudomonadota</taxon>
        <taxon>Alphaproteobacteria</taxon>
        <taxon>Hyphomicrobiales</taxon>
        <taxon>Nitrobacteraceae</taxon>
        <taxon>Bradyrhizobium</taxon>
    </lineage>
</organism>
<dbReference type="Gene3D" id="3.40.50.720">
    <property type="entry name" value="NAD(P)-binding Rossmann-like Domain"/>
    <property type="match status" value="1"/>
</dbReference>
<dbReference type="PANTHER" id="PTHR24321">
    <property type="entry name" value="DEHYDROGENASES, SHORT CHAIN"/>
    <property type="match status" value="1"/>
</dbReference>
<reference evidence="4 5" key="1">
    <citation type="submission" date="2021-06" db="EMBL/GenBank/DDBJ databases">
        <title>Bradyrhizobium sp. S2-11-4 Genome sequencing.</title>
        <authorList>
            <person name="Jin L."/>
        </authorList>
    </citation>
    <scope>NUCLEOTIDE SEQUENCE [LARGE SCALE GENOMIC DNA]</scope>
    <source>
        <strain evidence="4 5">S2-11-4</strain>
    </source>
</reference>
<dbReference type="InterPro" id="IPR002347">
    <property type="entry name" value="SDR_fam"/>
</dbReference>
<evidence type="ECO:0000313" key="5">
    <source>
        <dbReference type="Proteomes" id="UP000676951"/>
    </source>
</evidence>
<accession>A0A975P3X8</accession>
<evidence type="ECO:0000313" key="4">
    <source>
        <dbReference type="EMBL" id="QWG25674.1"/>
    </source>
</evidence>
<dbReference type="PRINTS" id="PR00081">
    <property type="entry name" value="GDHRDH"/>
</dbReference>
<protein>
    <submittedName>
        <fullName evidence="4">SDR family oxidoreductase</fullName>
    </submittedName>
</protein>
<dbReference type="CDD" id="cd05233">
    <property type="entry name" value="SDR_c"/>
    <property type="match status" value="1"/>
</dbReference>
<dbReference type="Proteomes" id="UP000676951">
    <property type="component" value="Chromosome"/>
</dbReference>
<dbReference type="PANTHER" id="PTHR24321:SF15">
    <property type="entry name" value="OXIDOREDUCTASE UCPA"/>
    <property type="match status" value="1"/>
</dbReference>
<evidence type="ECO:0000256" key="1">
    <source>
        <dbReference type="ARBA" id="ARBA00006484"/>
    </source>
</evidence>
<feature type="region of interest" description="Disordered" evidence="3">
    <location>
        <begin position="1"/>
        <end position="42"/>
    </location>
</feature>
<name>A0A975P3X8_9BRAD</name>
<sequence length="295" mass="30677">MTAASRGAVEVSDAPSPTGAKPESYVRPLSAESSGSAPGRGRLKGRRVLVVGGGQRTFDAATDPIGNGRAMSLLFAREGAEVAVADLNLASAEDTVGRIEAEGGRAFAIAADVTLESDVRRMIDEAQRTMGGLDGMVLNVGTFGKTGLDGVSAEEWNKIYDVNVRGPMLACREALPIFENGGSIVFISSIAALRAGSQMPVYDSSKAALGGLMRNIAHVGARRGIRVNLVYPGLVDTPNGRTAGAGRPSRGKGHVPFGRQATAWEVAYAVLFFMSEESVYVTAQTLAVDSGLSGM</sequence>
<evidence type="ECO:0000256" key="3">
    <source>
        <dbReference type="SAM" id="MobiDB-lite"/>
    </source>
</evidence>
<keyword evidence="5" id="KW-1185">Reference proteome</keyword>
<dbReference type="FunFam" id="3.40.50.720:FF:000084">
    <property type="entry name" value="Short-chain dehydrogenase reductase"/>
    <property type="match status" value="1"/>
</dbReference>
<dbReference type="RefSeq" id="WP_215606395.1">
    <property type="nucleotide sequence ID" value="NZ_CP076136.1"/>
</dbReference>
<dbReference type="SUPFAM" id="SSF51735">
    <property type="entry name" value="NAD(P)-binding Rossmann-fold domains"/>
    <property type="match status" value="1"/>
</dbReference>
<dbReference type="GO" id="GO:0016491">
    <property type="term" value="F:oxidoreductase activity"/>
    <property type="evidence" value="ECO:0007669"/>
    <property type="project" value="UniProtKB-KW"/>
</dbReference>
<dbReference type="AlphaFoldDB" id="A0A975P3X8"/>
<dbReference type="EMBL" id="CP076136">
    <property type="protein sequence ID" value="QWG25674.1"/>
    <property type="molecule type" value="Genomic_DNA"/>
</dbReference>
<dbReference type="InterPro" id="IPR036291">
    <property type="entry name" value="NAD(P)-bd_dom_sf"/>
</dbReference>
<keyword evidence="2" id="KW-0560">Oxidoreductase</keyword>
<evidence type="ECO:0000256" key="2">
    <source>
        <dbReference type="ARBA" id="ARBA00023002"/>
    </source>
</evidence>
<dbReference type="Pfam" id="PF13561">
    <property type="entry name" value="adh_short_C2"/>
    <property type="match status" value="1"/>
</dbReference>
<comment type="similarity">
    <text evidence="1">Belongs to the short-chain dehydrogenases/reductases (SDR) family.</text>
</comment>